<evidence type="ECO:0000313" key="1">
    <source>
        <dbReference type="EMBL" id="QDY92769.1"/>
    </source>
</evidence>
<accession>A0AAP9E0N6</accession>
<organism evidence="1 2">
    <name type="scientific">Agrobacterium tumefaciens</name>
    <dbReference type="NCBI Taxonomy" id="358"/>
    <lineage>
        <taxon>Bacteria</taxon>
        <taxon>Pseudomonadati</taxon>
        <taxon>Pseudomonadota</taxon>
        <taxon>Alphaproteobacteria</taxon>
        <taxon>Hyphomicrobiales</taxon>
        <taxon>Rhizobiaceae</taxon>
        <taxon>Rhizobium/Agrobacterium group</taxon>
        <taxon>Agrobacterium</taxon>
        <taxon>Agrobacterium tumefaciens complex</taxon>
    </lineage>
</organism>
<gene>
    <name evidence="1" type="ORF">CG010_000565</name>
</gene>
<evidence type="ECO:0008006" key="3">
    <source>
        <dbReference type="Google" id="ProtNLM"/>
    </source>
</evidence>
<dbReference type="EMBL" id="CP042274">
    <property type="protein sequence ID" value="QDY92769.1"/>
    <property type="molecule type" value="Genomic_DNA"/>
</dbReference>
<dbReference type="SUPFAM" id="SSF52540">
    <property type="entry name" value="P-loop containing nucleoside triphosphate hydrolases"/>
    <property type="match status" value="1"/>
</dbReference>
<sequence>MRYNYEAMSPESFQKLAQALIVAKHPDAQCLPVAQPDGGRDAFFYHFERDKERIVVFQVKFSRDPGAKSERQLVESAIETEIDKVRSLIIRGATQYYLITNVSGTSHPDVGSIDKMHQLLSSKMGIPSQVWWRDDLDRRLDNATDIKWSYPEICSAADILGFLIKRKDSDDEPNSSSAVTSYVAKQYISDRDVKFKQVELTRRLTDLFVDLPIAKRKLGLALEKKRKVARPATLHAQVERHIGVLDYDEHFEYEDEHPYHQRAQAANFFLTMPFGEKVSRFVLEGAPGQGKSTVTQYLCQVNRLKLLRKPEIRDVVPGHSEAPIRVPFRVDLRDFASWVSGRHPFSKMNDAPLPAEGQRSLESFLAMQVAWNSGGLEITERELLKFISRSHCLLVLDGFDEVADIETRHNVVKEIREASERFDAHALSLQIIVTSRPAAFANSPGFPEDEWVHLELRDLKKPHIEAYQEKWVIARELSDAEAEVVSTTLEAKLEQPHIRDLARNPMQLAILLQLIHVQGAALPDKRTTLYEKYMELFFNREAEKSSVVRDHRDLITSIHGFLGWVLQTQAEDGLGSGSVEKSELRRLVRGYLESEEYDTNLVDIILHGMVERVVALVSRVEGTYEFEVQPIREYFTAKYLYETSPYSPAGREKSGSRPDRLEALSRSFYWTNVTRFFCGFYDKGELPSLIDGLFQLSESENYSLISQPRRLAIMLLSDWVFAQSPRAVKQLLEYLTSDPGFDRLVSEEGDSTRQTITLPDRSGQRELVEACFRKLDVTSDPVQSRALRRIISTNADMRWLKSEWQKRCDFGRAASSIVEELSEFGLINRYTLEEVKKLTKNHPDLYREWLMKGGRTDDILRDDQLTKEVFELLLRGDAYISFRYADPGNVFDTINALCRPHLFADISRTKKGSTALDFLRERIPVPLEYVNEIKHVGPKTEIAGRVESFSSFMLNLLQRPAKDWQNSTSSWTELVDRGFSEVLSSEIFTKFAMLGASVRGKNTGVWSKAGWSPTKGLVERLRYARLKSADLNWWRTELLREKNQEEDLLAVSCCFAWAQPKIIFALRPILGGMLDLLAKDNWHKIFARCALLSNGPVMPAAKLTDANFSALYTEKSCRFASLVLLRGRNVLRARAAARQVFRGRLDGDAKLVQQLSQLEFCEEQGIDWDMVSEISKTAKHACISWVPPIRPQQIEIPDHVAISVLEECDKHVASFVGACSRSLSSSVARGASKVSEKAQEQNWF</sequence>
<protein>
    <recommendedName>
        <fullName evidence="3">NACHT domain-containing protein</fullName>
    </recommendedName>
</protein>
<evidence type="ECO:0000313" key="2">
    <source>
        <dbReference type="Proteomes" id="UP000222296"/>
    </source>
</evidence>
<dbReference type="RefSeq" id="WP_099085693.1">
    <property type="nucleotide sequence ID" value="NZ_CP042274.1"/>
</dbReference>
<reference evidence="1 2" key="1">
    <citation type="journal article" date="2017" name="Genome Announc.">
        <title>Draft Genome Sequence of Agrobacterium tumefaciens Biovar 1 Strain 186, Isolated from Walnut.</title>
        <authorList>
            <person name="Poret-Peterson A.T."/>
            <person name="Bhatnagar S."/>
            <person name="McClean A.E."/>
            <person name="Kluepfel D.A."/>
        </authorList>
    </citation>
    <scope>NUCLEOTIDE SEQUENCE [LARGE SCALE GENOMIC DNA]</scope>
    <source>
        <strain evidence="1 2">186</strain>
    </source>
</reference>
<dbReference type="Gene3D" id="3.40.50.300">
    <property type="entry name" value="P-loop containing nucleotide triphosphate hydrolases"/>
    <property type="match status" value="1"/>
</dbReference>
<proteinExistence type="predicted"/>
<dbReference type="Proteomes" id="UP000222296">
    <property type="component" value="Chromosome Circular"/>
</dbReference>
<name>A0AAP9E0N6_AGRTU</name>
<dbReference type="InterPro" id="IPR027417">
    <property type="entry name" value="P-loop_NTPase"/>
</dbReference>
<dbReference type="AlphaFoldDB" id="A0AAP9E0N6"/>